<proteinExistence type="predicted"/>
<reference evidence="2" key="1">
    <citation type="journal article" date="2016" name="Nature">
        <title>The genome of the seagrass Zostera marina reveals angiosperm adaptation to the sea.</title>
        <authorList>
            <person name="Olsen J.L."/>
            <person name="Rouze P."/>
            <person name="Verhelst B."/>
            <person name="Lin Y.-C."/>
            <person name="Bayer T."/>
            <person name="Collen J."/>
            <person name="Dattolo E."/>
            <person name="De Paoli E."/>
            <person name="Dittami S."/>
            <person name="Maumus F."/>
            <person name="Michel G."/>
            <person name="Kersting A."/>
            <person name="Lauritano C."/>
            <person name="Lohaus R."/>
            <person name="Toepel M."/>
            <person name="Tonon T."/>
            <person name="Vanneste K."/>
            <person name="Amirebrahimi M."/>
            <person name="Brakel J."/>
            <person name="Bostroem C."/>
            <person name="Chovatia M."/>
            <person name="Grimwood J."/>
            <person name="Jenkins J.W."/>
            <person name="Jueterbock A."/>
            <person name="Mraz A."/>
            <person name="Stam W.T."/>
            <person name="Tice H."/>
            <person name="Bornberg-Bauer E."/>
            <person name="Green P.J."/>
            <person name="Pearson G.A."/>
            <person name="Procaccini G."/>
            <person name="Duarte C.M."/>
            <person name="Schmutz J."/>
            <person name="Reusch T.B.H."/>
            <person name="Van de Peer Y."/>
        </authorList>
    </citation>
    <scope>NUCLEOTIDE SEQUENCE [LARGE SCALE GENOMIC DNA]</scope>
    <source>
        <strain evidence="2">cv. Finnish</strain>
    </source>
</reference>
<sequence length="94" mass="10294">MSNEKSYDEGDFELNDNRIDKLRKGKSIVTHSEYSDIIDISSSSEIKSDKKVMGSSGASCSILPLVQSTDLTTLTSNTTVDSPIMLKILYDTPS</sequence>
<protein>
    <submittedName>
        <fullName evidence="1">Uncharacterized protein</fullName>
    </submittedName>
</protein>
<dbReference type="EMBL" id="LFYR01000585">
    <property type="protein sequence ID" value="KMZ73370.1"/>
    <property type="molecule type" value="Genomic_DNA"/>
</dbReference>
<organism evidence="1 2">
    <name type="scientific">Zostera marina</name>
    <name type="common">Eelgrass</name>
    <dbReference type="NCBI Taxonomy" id="29655"/>
    <lineage>
        <taxon>Eukaryota</taxon>
        <taxon>Viridiplantae</taxon>
        <taxon>Streptophyta</taxon>
        <taxon>Embryophyta</taxon>
        <taxon>Tracheophyta</taxon>
        <taxon>Spermatophyta</taxon>
        <taxon>Magnoliopsida</taxon>
        <taxon>Liliopsida</taxon>
        <taxon>Zosteraceae</taxon>
        <taxon>Zostera</taxon>
    </lineage>
</organism>
<evidence type="ECO:0000313" key="2">
    <source>
        <dbReference type="Proteomes" id="UP000036987"/>
    </source>
</evidence>
<dbReference type="AlphaFoldDB" id="A0A0K9PYQ6"/>
<accession>A0A0K9PYQ6</accession>
<comment type="caution">
    <text evidence="1">The sequence shown here is derived from an EMBL/GenBank/DDBJ whole genome shotgun (WGS) entry which is preliminary data.</text>
</comment>
<keyword evidence="2" id="KW-1185">Reference proteome</keyword>
<dbReference type="Proteomes" id="UP000036987">
    <property type="component" value="Unassembled WGS sequence"/>
</dbReference>
<gene>
    <name evidence="1" type="ORF">ZOSMA_14G01350</name>
</gene>
<name>A0A0K9PYQ6_ZOSMR</name>
<evidence type="ECO:0000313" key="1">
    <source>
        <dbReference type="EMBL" id="KMZ73370.1"/>
    </source>
</evidence>